<dbReference type="EMBL" id="QTTQ01000010">
    <property type="protein sequence ID" value="REE82090.1"/>
    <property type="molecule type" value="Genomic_DNA"/>
</dbReference>
<proteinExistence type="predicted"/>
<sequence length="121" mass="13829">MKTLENLIATPKKRFTVTPNTTNNNNALLSNILYSEMEHFSKEVILKKTVLAHPTPRLYKLQILKNAYLNDNLSLTSQIKKLNQSELQLLIVVEIENNDEDAIICKAIFKFPLKNQVSEAC</sequence>
<comment type="caution">
    <text evidence="1">The sequence shown here is derived from an EMBL/GenBank/DDBJ whole genome shotgun (WGS) entry which is preliminary data.</text>
</comment>
<organism evidence="1 2">
    <name type="scientific">Lutibacter oceani</name>
    <dbReference type="NCBI Taxonomy" id="1853311"/>
    <lineage>
        <taxon>Bacteria</taxon>
        <taxon>Pseudomonadati</taxon>
        <taxon>Bacteroidota</taxon>
        <taxon>Flavobacteriia</taxon>
        <taxon>Flavobacteriales</taxon>
        <taxon>Flavobacteriaceae</taxon>
        <taxon>Lutibacter</taxon>
    </lineage>
</organism>
<evidence type="ECO:0000313" key="1">
    <source>
        <dbReference type="EMBL" id="REE82090.1"/>
    </source>
</evidence>
<accession>A0A3D9RQA1</accession>
<reference evidence="1 2" key="1">
    <citation type="submission" date="2018-08" db="EMBL/GenBank/DDBJ databases">
        <title>Genomic Encyclopedia of Type Strains, Phase III (KMG-III): the genomes of soil and plant-associated and newly described type strains.</title>
        <authorList>
            <person name="Whitman W."/>
        </authorList>
    </citation>
    <scope>NUCLEOTIDE SEQUENCE [LARGE SCALE GENOMIC DNA]</scope>
    <source>
        <strain evidence="1 2">325-5</strain>
    </source>
</reference>
<dbReference type="RefSeq" id="WP_115879952.1">
    <property type="nucleotide sequence ID" value="NZ_QTTQ01000010.1"/>
</dbReference>
<dbReference type="AlphaFoldDB" id="A0A3D9RQA1"/>
<dbReference type="OrthoDB" id="1452614at2"/>
<dbReference type="Proteomes" id="UP000256429">
    <property type="component" value="Unassembled WGS sequence"/>
</dbReference>
<protein>
    <submittedName>
        <fullName evidence="1">Uncharacterized protein</fullName>
    </submittedName>
</protein>
<evidence type="ECO:0000313" key="2">
    <source>
        <dbReference type="Proteomes" id="UP000256429"/>
    </source>
</evidence>
<gene>
    <name evidence="1" type="ORF">BX611_1633</name>
</gene>
<name>A0A3D9RQA1_9FLAO</name>
<keyword evidence="2" id="KW-1185">Reference proteome</keyword>